<keyword evidence="5" id="KW-0479">Metal-binding</keyword>
<keyword evidence="4 6" id="KW-0472">Membrane</keyword>
<accession>A0A9P6L3Z4</accession>
<dbReference type="AlphaFoldDB" id="A0A9P6L3Z4"/>
<keyword evidence="2 6" id="KW-0812">Transmembrane</keyword>
<gene>
    <name evidence="7" type="ORF">BJ322DRAFT_1111543</name>
</gene>
<keyword evidence="5" id="KW-0862">Zinc</keyword>
<name>A0A9P6L3Z4_9AGAM</name>
<feature type="transmembrane region" description="Helical" evidence="6">
    <location>
        <begin position="157"/>
        <end position="180"/>
    </location>
</feature>
<feature type="binding site" evidence="5">
    <location>
        <position position="270"/>
    </location>
    <ligand>
        <name>Zn(2+)</name>
        <dbReference type="ChEBI" id="CHEBI:29105"/>
    </ligand>
</feature>
<feature type="transmembrane region" description="Helical" evidence="6">
    <location>
        <begin position="131"/>
        <end position="151"/>
    </location>
</feature>
<feature type="transmembrane region" description="Helical" evidence="6">
    <location>
        <begin position="187"/>
        <end position="208"/>
    </location>
</feature>
<dbReference type="Pfam" id="PF03006">
    <property type="entry name" value="HlyIII"/>
    <property type="match status" value="1"/>
</dbReference>
<evidence type="ECO:0000256" key="4">
    <source>
        <dbReference type="ARBA" id="ARBA00023136"/>
    </source>
</evidence>
<dbReference type="PANTHER" id="PTHR20855">
    <property type="entry name" value="ADIPOR/PROGESTIN RECEPTOR-RELATED"/>
    <property type="match status" value="1"/>
</dbReference>
<keyword evidence="8" id="KW-1185">Reference proteome</keyword>
<feature type="binding site" evidence="5">
    <location>
        <position position="274"/>
    </location>
    <ligand>
        <name>Zn(2+)</name>
        <dbReference type="ChEBI" id="CHEBI:29105"/>
    </ligand>
</feature>
<organism evidence="7 8">
    <name type="scientific">Thelephora terrestris</name>
    <dbReference type="NCBI Taxonomy" id="56493"/>
    <lineage>
        <taxon>Eukaryota</taxon>
        <taxon>Fungi</taxon>
        <taxon>Dikarya</taxon>
        <taxon>Basidiomycota</taxon>
        <taxon>Agaricomycotina</taxon>
        <taxon>Agaricomycetes</taxon>
        <taxon>Thelephorales</taxon>
        <taxon>Thelephoraceae</taxon>
        <taxon>Thelephora</taxon>
    </lineage>
</organism>
<evidence type="ECO:0000313" key="8">
    <source>
        <dbReference type="Proteomes" id="UP000736335"/>
    </source>
</evidence>
<evidence type="ECO:0000256" key="1">
    <source>
        <dbReference type="ARBA" id="ARBA00004141"/>
    </source>
</evidence>
<dbReference type="GO" id="GO:0046872">
    <property type="term" value="F:metal ion binding"/>
    <property type="evidence" value="ECO:0007669"/>
    <property type="project" value="UniProtKB-KW"/>
</dbReference>
<sequence length="310" mass="34617">MVEKVTHDVEIAIQRSLNGSKLIQYVDLPEEWRSNPFIYRGYRFIPIDKWHLIILSLFALHNQTLNIHTHLIPGMIWLRNHLPRISTSPEDLPSLIFTSSALLCLFASAAWHTMSGCAHLTGMLICAQMDYVGIGWLISASMGTVVHYGLYCHETPRILFLSLCAITGILGTVFPFMDWFDRYEYRFYRIAFFLGISLSAVAPLAWMIRLYGLWEAISFITPVFPSIISCLVGLTFYITHFPECIFAAHARTSGDHSIWSWMDRLGGGSHAIWHGLIVLGISQWRGALGLLEGGVGGVLAAGGCPVSSQG</sequence>
<dbReference type="PANTHER" id="PTHR20855:SF97">
    <property type="entry name" value="ADIPOR-LIKE RECEPTOR IZH3-RELATED"/>
    <property type="match status" value="1"/>
</dbReference>
<comment type="caution">
    <text evidence="7">The sequence shown here is derived from an EMBL/GenBank/DDBJ whole genome shotgun (WGS) entry which is preliminary data.</text>
</comment>
<feature type="transmembrane region" description="Helical" evidence="6">
    <location>
        <begin position="92"/>
        <end position="111"/>
    </location>
</feature>
<reference evidence="7" key="1">
    <citation type="journal article" date="2020" name="Nat. Commun.">
        <title>Large-scale genome sequencing of mycorrhizal fungi provides insights into the early evolution of symbiotic traits.</title>
        <authorList>
            <person name="Miyauchi S."/>
            <person name="Kiss E."/>
            <person name="Kuo A."/>
            <person name="Drula E."/>
            <person name="Kohler A."/>
            <person name="Sanchez-Garcia M."/>
            <person name="Morin E."/>
            <person name="Andreopoulos B."/>
            <person name="Barry K.W."/>
            <person name="Bonito G."/>
            <person name="Buee M."/>
            <person name="Carver A."/>
            <person name="Chen C."/>
            <person name="Cichocki N."/>
            <person name="Clum A."/>
            <person name="Culley D."/>
            <person name="Crous P.W."/>
            <person name="Fauchery L."/>
            <person name="Girlanda M."/>
            <person name="Hayes R.D."/>
            <person name="Keri Z."/>
            <person name="LaButti K."/>
            <person name="Lipzen A."/>
            <person name="Lombard V."/>
            <person name="Magnuson J."/>
            <person name="Maillard F."/>
            <person name="Murat C."/>
            <person name="Nolan M."/>
            <person name="Ohm R.A."/>
            <person name="Pangilinan J."/>
            <person name="Pereira M.F."/>
            <person name="Perotto S."/>
            <person name="Peter M."/>
            <person name="Pfister S."/>
            <person name="Riley R."/>
            <person name="Sitrit Y."/>
            <person name="Stielow J.B."/>
            <person name="Szollosi G."/>
            <person name="Zifcakova L."/>
            <person name="Stursova M."/>
            <person name="Spatafora J.W."/>
            <person name="Tedersoo L."/>
            <person name="Vaario L.M."/>
            <person name="Yamada A."/>
            <person name="Yan M."/>
            <person name="Wang P."/>
            <person name="Xu J."/>
            <person name="Bruns T."/>
            <person name="Baldrian P."/>
            <person name="Vilgalys R."/>
            <person name="Dunand C."/>
            <person name="Henrissat B."/>
            <person name="Grigoriev I.V."/>
            <person name="Hibbett D."/>
            <person name="Nagy L.G."/>
            <person name="Martin F.M."/>
        </authorList>
    </citation>
    <scope>NUCLEOTIDE SEQUENCE</scope>
    <source>
        <strain evidence="7">UH-Tt-Lm1</strain>
    </source>
</reference>
<keyword evidence="3 6" id="KW-1133">Transmembrane helix</keyword>
<comment type="subcellular location">
    <subcellularLocation>
        <location evidence="1">Membrane</location>
        <topology evidence="1">Multi-pass membrane protein</topology>
    </subcellularLocation>
</comment>
<evidence type="ECO:0000313" key="7">
    <source>
        <dbReference type="EMBL" id="KAF9781623.1"/>
    </source>
</evidence>
<dbReference type="OrthoDB" id="5585746at2759"/>
<dbReference type="GO" id="GO:0006882">
    <property type="term" value="P:intracellular zinc ion homeostasis"/>
    <property type="evidence" value="ECO:0007669"/>
    <property type="project" value="TreeGrafter"/>
</dbReference>
<feature type="transmembrane region" description="Helical" evidence="6">
    <location>
        <begin position="214"/>
        <end position="238"/>
    </location>
</feature>
<dbReference type="Proteomes" id="UP000736335">
    <property type="component" value="Unassembled WGS sequence"/>
</dbReference>
<feature type="binding site" evidence="5">
    <location>
        <position position="112"/>
    </location>
    <ligand>
        <name>Zn(2+)</name>
        <dbReference type="ChEBI" id="CHEBI:29105"/>
    </ligand>
</feature>
<dbReference type="GO" id="GO:0038023">
    <property type="term" value="F:signaling receptor activity"/>
    <property type="evidence" value="ECO:0007669"/>
    <property type="project" value="TreeGrafter"/>
</dbReference>
<dbReference type="GO" id="GO:0016020">
    <property type="term" value="C:membrane"/>
    <property type="evidence" value="ECO:0007669"/>
    <property type="project" value="UniProtKB-SubCell"/>
</dbReference>
<evidence type="ECO:0000256" key="5">
    <source>
        <dbReference type="PIRSR" id="PIRSR604254-1"/>
    </source>
</evidence>
<protein>
    <submittedName>
        <fullName evidence="7">Hemolysin-III related-domain-containing protein</fullName>
    </submittedName>
</protein>
<evidence type="ECO:0000256" key="6">
    <source>
        <dbReference type="SAM" id="Phobius"/>
    </source>
</evidence>
<dbReference type="InterPro" id="IPR004254">
    <property type="entry name" value="AdipoR/HlyIII-related"/>
</dbReference>
<reference evidence="7" key="2">
    <citation type="submission" date="2020-11" db="EMBL/GenBank/DDBJ databases">
        <authorList>
            <consortium name="DOE Joint Genome Institute"/>
            <person name="Kuo A."/>
            <person name="Miyauchi S."/>
            <person name="Kiss E."/>
            <person name="Drula E."/>
            <person name="Kohler A."/>
            <person name="Sanchez-Garcia M."/>
            <person name="Andreopoulos B."/>
            <person name="Barry K.W."/>
            <person name="Bonito G."/>
            <person name="Buee M."/>
            <person name="Carver A."/>
            <person name="Chen C."/>
            <person name="Cichocki N."/>
            <person name="Clum A."/>
            <person name="Culley D."/>
            <person name="Crous P.W."/>
            <person name="Fauchery L."/>
            <person name="Girlanda M."/>
            <person name="Hayes R."/>
            <person name="Keri Z."/>
            <person name="Labutti K."/>
            <person name="Lipzen A."/>
            <person name="Lombard V."/>
            <person name="Magnuson J."/>
            <person name="Maillard F."/>
            <person name="Morin E."/>
            <person name="Murat C."/>
            <person name="Nolan M."/>
            <person name="Ohm R."/>
            <person name="Pangilinan J."/>
            <person name="Pereira M."/>
            <person name="Perotto S."/>
            <person name="Peter M."/>
            <person name="Riley R."/>
            <person name="Sitrit Y."/>
            <person name="Stielow B."/>
            <person name="Szollosi G."/>
            <person name="Zifcakova L."/>
            <person name="Stursova M."/>
            <person name="Spatafora J.W."/>
            <person name="Tedersoo L."/>
            <person name="Vaario L.-M."/>
            <person name="Yamada A."/>
            <person name="Yan M."/>
            <person name="Wang P."/>
            <person name="Xu J."/>
            <person name="Bruns T."/>
            <person name="Baldrian P."/>
            <person name="Vilgalys R."/>
            <person name="Henrissat B."/>
            <person name="Grigoriev I.V."/>
            <person name="Hibbett D."/>
            <person name="Nagy L.G."/>
            <person name="Martin F.M."/>
        </authorList>
    </citation>
    <scope>NUCLEOTIDE SEQUENCE</scope>
    <source>
        <strain evidence="7">UH-Tt-Lm1</strain>
    </source>
</reference>
<dbReference type="EMBL" id="WIUZ02000013">
    <property type="protein sequence ID" value="KAF9781623.1"/>
    <property type="molecule type" value="Genomic_DNA"/>
</dbReference>
<evidence type="ECO:0000256" key="3">
    <source>
        <dbReference type="ARBA" id="ARBA00022989"/>
    </source>
</evidence>
<evidence type="ECO:0000256" key="2">
    <source>
        <dbReference type="ARBA" id="ARBA00022692"/>
    </source>
</evidence>
<proteinExistence type="predicted"/>